<keyword evidence="1" id="KW-0812">Transmembrane</keyword>
<keyword evidence="1" id="KW-0472">Membrane</keyword>
<evidence type="ECO:0000313" key="4">
    <source>
        <dbReference type="Proteomes" id="UP000318102"/>
    </source>
</evidence>
<dbReference type="EMBL" id="VNJK01000004">
    <property type="protein sequence ID" value="TVX87045.1"/>
    <property type="molecule type" value="Genomic_DNA"/>
</dbReference>
<comment type="caution">
    <text evidence="3">The sequence shown here is derived from an EMBL/GenBank/DDBJ whole genome shotgun (WGS) entry which is preliminary data.</text>
</comment>
<dbReference type="RefSeq" id="WP_144993747.1">
    <property type="nucleotide sequence ID" value="NZ_VNJK01000004.1"/>
</dbReference>
<dbReference type="Pfam" id="PF22570">
    <property type="entry name" value="LiaF-TM"/>
    <property type="match status" value="1"/>
</dbReference>
<feature type="transmembrane region" description="Helical" evidence="1">
    <location>
        <begin position="31"/>
        <end position="48"/>
    </location>
</feature>
<organism evidence="3 4">
    <name type="scientific">Paenibacillus agilis</name>
    <dbReference type="NCBI Taxonomy" id="3020863"/>
    <lineage>
        <taxon>Bacteria</taxon>
        <taxon>Bacillati</taxon>
        <taxon>Bacillota</taxon>
        <taxon>Bacilli</taxon>
        <taxon>Bacillales</taxon>
        <taxon>Paenibacillaceae</taxon>
        <taxon>Paenibacillus</taxon>
    </lineage>
</organism>
<gene>
    <name evidence="3" type="ORF">FPZ44_21305</name>
</gene>
<reference evidence="3 4" key="1">
    <citation type="submission" date="2019-07" db="EMBL/GenBank/DDBJ databases">
        <authorList>
            <person name="Kim J."/>
        </authorList>
    </citation>
    <scope>NUCLEOTIDE SEQUENCE [LARGE SCALE GENOMIC DNA]</scope>
    <source>
        <strain evidence="3 4">N4</strain>
    </source>
</reference>
<sequence length="99" mass="10818">MERKGNTIALLLIGIGGIILLSKLGWLLGGLMEYLIPIALIALGYYGVKAGNRFFGGLFIIIGAFSLIGEFAWLIGLIIAIAMIGFGVKMLKDRRNYHY</sequence>
<evidence type="ECO:0000259" key="2">
    <source>
        <dbReference type="Pfam" id="PF22570"/>
    </source>
</evidence>
<protein>
    <recommendedName>
        <fullName evidence="2">LiaF transmembrane domain-containing protein</fullName>
    </recommendedName>
</protein>
<dbReference type="InterPro" id="IPR054331">
    <property type="entry name" value="LiaF_TM"/>
</dbReference>
<feature type="transmembrane region" description="Helical" evidence="1">
    <location>
        <begin position="54"/>
        <end position="86"/>
    </location>
</feature>
<dbReference type="AlphaFoldDB" id="A0A559IH90"/>
<feature type="domain" description="LiaF transmembrane" evidence="2">
    <location>
        <begin position="8"/>
        <end position="96"/>
    </location>
</feature>
<feature type="transmembrane region" description="Helical" evidence="1">
    <location>
        <begin position="6"/>
        <end position="24"/>
    </location>
</feature>
<name>A0A559IH90_9BACL</name>
<evidence type="ECO:0000313" key="3">
    <source>
        <dbReference type="EMBL" id="TVX87045.1"/>
    </source>
</evidence>
<keyword evidence="1" id="KW-1133">Transmembrane helix</keyword>
<dbReference type="Proteomes" id="UP000318102">
    <property type="component" value="Unassembled WGS sequence"/>
</dbReference>
<proteinExistence type="predicted"/>
<evidence type="ECO:0000256" key="1">
    <source>
        <dbReference type="SAM" id="Phobius"/>
    </source>
</evidence>
<accession>A0A559IH90</accession>
<keyword evidence="4" id="KW-1185">Reference proteome</keyword>